<proteinExistence type="predicted"/>
<sequence length="210" mass="25436">MSGGFSAYGNPNQSNPYQSSANPFQGGNPFQNNNQFEQKWKNGRWEFTYRKNNPTGQTFTQDDFERIWREFQRKTQDPRNASYDQMFKEHRQRVWDDFSKSRAEAWRKRSEEHAKKYPFDNMRFNPSLYINWEKVNKYLIIYVMIFFIIGVLQSVWKGDSENESKQKRRVVYTENPPEKTARERLEEMINRPPPSEATREWYDDRPPGRF</sequence>
<feature type="transmembrane region" description="Helical" evidence="2">
    <location>
        <begin position="138"/>
        <end position="156"/>
    </location>
</feature>
<name>A0A914XVI2_9BILA</name>
<feature type="compositionally biased region" description="Polar residues" evidence="1">
    <location>
        <begin position="9"/>
        <end position="21"/>
    </location>
</feature>
<dbReference type="WBParaSite" id="PSU_v2.g1195.t1">
    <property type="protein sequence ID" value="PSU_v2.g1195.t1"/>
    <property type="gene ID" value="PSU_v2.g1195"/>
</dbReference>
<evidence type="ECO:0000256" key="2">
    <source>
        <dbReference type="SAM" id="Phobius"/>
    </source>
</evidence>
<evidence type="ECO:0000256" key="1">
    <source>
        <dbReference type="SAM" id="MobiDB-lite"/>
    </source>
</evidence>
<feature type="compositionally biased region" description="Low complexity" evidence="1">
    <location>
        <begin position="22"/>
        <end position="35"/>
    </location>
</feature>
<keyword evidence="2" id="KW-0812">Transmembrane</keyword>
<dbReference type="AlphaFoldDB" id="A0A914XVI2"/>
<accession>A0A914XVI2</accession>
<keyword evidence="3" id="KW-1185">Reference proteome</keyword>
<protein>
    <submittedName>
        <fullName evidence="4">Uncharacterized protein</fullName>
    </submittedName>
</protein>
<feature type="compositionally biased region" description="Basic and acidic residues" evidence="1">
    <location>
        <begin position="197"/>
        <end position="210"/>
    </location>
</feature>
<organism evidence="3 4">
    <name type="scientific">Panagrolaimus superbus</name>
    <dbReference type="NCBI Taxonomy" id="310955"/>
    <lineage>
        <taxon>Eukaryota</taxon>
        <taxon>Metazoa</taxon>
        <taxon>Ecdysozoa</taxon>
        <taxon>Nematoda</taxon>
        <taxon>Chromadorea</taxon>
        <taxon>Rhabditida</taxon>
        <taxon>Tylenchina</taxon>
        <taxon>Panagrolaimomorpha</taxon>
        <taxon>Panagrolaimoidea</taxon>
        <taxon>Panagrolaimidae</taxon>
        <taxon>Panagrolaimus</taxon>
    </lineage>
</organism>
<reference evidence="4" key="1">
    <citation type="submission" date="2022-11" db="UniProtKB">
        <authorList>
            <consortium name="WormBaseParasite"/>
        </authorList>
    </citation>
    <scope>IDENTIFICATION</scope>
</reference>
<evidence type="ECO:0000313" key="3">
    <source>
        <dbReference type="Proteomes" id="UP000887577"/>
    </source>
</evidence>
<dbReference type="Proteomes" id="UP000887577">
    <property type="component" value="Unplaced"/>
</dbReference>
<keyword evidence="2" id="KW-1133">Transmembrane helix</keyword>
<feature type="compositionally biased region" description="Basic and acidic residues" evidence="1">
    <location>
        <begin position="176"/>
        <end position="189"/>
    </location>
</feature>
<feature type="region of interest" description="Disordered" evidence="1">
    <location>
        <begin position="1"/>
        <end position="35"/>
    </location>
</feature>
<feature type="region of interest" description="Disordered" evidence="1">
    <location>
        <begin position="165"/>
        <end position="210"/>
    </location>
</feature>
<keyword evidence="2" id="KW-0472">Membrane</keyword>
<evidence type="ECO:0000313" key="4">
    <source>
        <dbReference type="WBParaSite" id="PSU_v2.g1195.t1"/>
    </source>
</evidence>